<dbReference type="KEGG" id="dpp:DICPUDRAFT_152229"/>
<sequence length="181" mass="20394">MSEIQPIQDENNTNNNNIENDNNNNNENIQTEQTQTEPHKDSKAILANGLYLLLSPVVKECDAKIQEVYYSQKALSDQIDSLSRELDEFNNNAQVPPLLPHIQKLLNARGRLLAVNSKLSLVMSRLEKLSTSINQQQQQALSQQQQLEIQQNTHKSVSDRISSLFSGKKTTPTTSNVQPNN</sequence>
<dbReference type="InParanoid" id="F0ZKT3"/>
<keyword evidence="7" id="KW-1185">Reference proteome</keyword>
<dbReference type="OMA" id="NTHKSVS"/>
<dbReference type="GO" id="GO:0031083">
    <property type="term" value="C:BLOC-1 complex"/>
    <property type="evidence" value="ECO:0007669"/>
    <property type="project" value="InterPro"/>
</dbReference>
<dbReference type="InterPro" id="IPR017246">
    <property type="entry name" value="Snapin"/>
</dbReference>
<feature type="region of interest" description="Disordered" evidence="5">
    <location>
        <begin position="160"/>
        <end position="181"/>
    </location>
</feature>
<dbReference type="FunCoup" id="F0ZKT3">
    <property type="interactions" value="727"/>
</dbReference>
<dbReference type="InterPro" id="IPR028119">
    <property type="entry name" value="Snapin/Pallidin/Snn1"/>
</dbReference>
<dbReference type="RefSeq" id="XP_003288047.1">
    <property type="nucleotide sequence ID" value="XM_003287999.1"/>
</dbReference>
<dbReference type="EMBL" id="GL871060">
    <property type="protein sequence ID" value="EGC35434.1"/>
    <property type="molecule type" value="Genomic_DNA"/>
</dbReference>
<evidence type="ECO:0000256" key="4">
    <source>
        <dbReference type="SAM" id="Coils"/>
    </source>
</evidence>
<evidence type="ECO:0000256" key="3">
    <source>
        <dbReference type="ARBA" id="ARBA00033330"/>
    </source>
</evidence>
<dbReference type="Proteomes" id="UP000001064">
    <property type="component" value="Unassembled WGS sequence"/>
</dbReference>
<dbReference type="GO" id="GO:0032418">
    <property type="term" value="P:lysosome localization"/>
    <property type="evidence" value="ECO:0000318"/>
    <property type="project" value="GO_Central"/>
</dbReference>
<reference evidence="7" key="1">
    <citation type="journal article" date="2011" name="Genome Biol.">
        <title>Comparative genomics of the social amoebae Dictyostelium discoideum and Dictyostelium purpureum.</title>
        <authorList>
            <consortium name="US DOE Joint Genome Institute (JGI-PGF)"/>
            <person name="Sucgang R."/>
            <person name="Kuo A."/>
            <person name="Tian X."/>
            <person name="Salerno W."/>
            <person name="Parikh A."/>
            <person name="Feasley C.L."/>
            <person name="Dalin E."/>
            <person name="Tu H."/>
            <person name="Huang E."/>
            <person name="Barry K."/>
            <person name="Lindquist E."/>
            <person name="Shapiro H."/>
            <person name="Bruce D."/>
            <person name="Schmutz J."/>
            <person name="Salamov A."/>
            <person name="Fey P."/>
            <person name="Gaudet P."/>
            <person name="Anjard C."/>
            <person name="Babu M.M."/>
            <person name="Basu S."/>
            <person name="Bushmanova Y."/>
            <person name="van der Wel H."/>
            <person name="Katoh-Kurasawa M."/>
            <person name="Dinh C."/>
            <person name="Coutinho P.M."/>
            <person name="Saito T."/>
            <person name="Elias M."/>
            <person name="Schaap P."/>
            <person name="Kay R.R."/>
            <person name="Henrissat B."/>
            <person name="Eichinger L."/>
            <person name="Rivero F."/>
            <person name="Putnam N.H."/>
            <person name="West C.M."/>
            <person name="Loomis W.F."/>
            <person name="Chisholm R.L."/>
            <person name="Shaulsky G."/>
            <person name="Strassmann J.E."/>
            <person name="Queller D.C."/>
            <person name="Kuspa A."/>
            <person name="Grigoriev I.V."/>
        </authorList>
    </citation>
    <scope>NUCLEOTIDE SEQUENCE [LARGE SCALE GENOMIC DNA]</scope>
    <source>
        <strain evidence="7">QSDP1</strain>
    </source>
</reference>
<dbReference type="Pfam" id="PF14712">
    <property type="entry name" value="Snapin_Pallidin"/>
    <property type="match status" value="1"/>
</dbReference>
<evidence type="ECO:0000313" key="6">
    <source>
        <dbReference type="EMBL" id="EGC35434.1"/>
    </source>
</evidence>
<dbReference type="GeneID" id="10501444"/>
<gene>
    <name evidence="6" type="ORF">DICPUDRAFT_152229</name>
</gene>
<name>F0ZKT3_DICPU</name>
<proteinExistence type="inferred from homology"/>
<comment type="similarity">
    <text evidence="1">Belongs to the SNAPIN family.</text>
</comment>
<dbReference type="AlphaFoldDB" id="F0ZKT3"/>
<dbReference type="PANTHER" id="PTHR31305">
    <property type="entry name" value="SNARE-ASSOCIATED PROTEIN SNAPIN"/>
    <property type="match status" value="1"/>
</dbReference>
<keyword evidence="2 4" id="KW-0175">Coiled coil</keyword>
<accession>F0ZKT3</accession>
<feature type="region of interest" description="Disordered" evidence="5">
    <location>
        <begin position="1"/>
        <end position="41"/>
    </location>
</feature>
<organism evidence="6 7">
    <name type="scientific">Dictyostelium purpureum</name>
    <name type="common">Slime mold</name>
    <dbReference type="NCBI Taxonomy" id="5786"/>
    <lineage>
        <taxon>Eukaryota</taxon>
        <taxon>Amoebozoa</taxon>
        <taxon>Evosea</taxon>
        <taxon>Eumycetozoa</taxon>
        <taxon>Dictyostelia</taxon>
        <taxon>Dictyosteliales</taxon>
        <taxon>Dictyosteliaceae</taxon>
        <taxon>Dictyostelium</taxon>
    </lineage>
</organism>
<dbReference type="VEuPathDB" id="AmoebaDB:DICPUDRAFT_152229"/>
<dbReference type="eggNOG" id="ENOG502SDP5">
    <property type="taxonomic scope" value="Eukaryota"/>
</dbReference>
<feature type="coiled-coil region" evidence="4">
    <location>
        <begin position="126"/>
        <end position="153"/>
    </location>
</feature>
<evidence type="ECO:0000313" key="7">
    <source>
        <dbReference type="Proteomes" id="UP000001064"/>
    </source>
</evidence>
<evidence type="ECO:0000256" key="1">
    <source>
        <dbReference type="ARBA" id="ARBA00006111"/>
    </source>
</evidence>
<dbReference type="PANTHER" id="PTHR31305:SF2">
    <property type="entry name" value="SNARE-ASSOCIATED PROTEIN SNAPIN"/>
    <property type="match status" value="1"/>
</dbReference>
<protein>
    <recommendedName>
        <fullName evidence="3">Biogenesis of lysosome-related organelles complex 1 subunit 7</fullName>
    </recommendedName>
</protein>
<evidence type="ECO:0000256" key="2">
    <source>
        <dbReference type="ARBA" id="ARBA00023054"/>
    </source>
</evidence>
<dbReference type="OrthoDB" id="5399166at2759"/>
<dbReference type="GO" id="GO:0006886">
    <property type="term" value="P:intracellular protein transport"/>
    <property type="evidence" value="ECO:0007669"/>
    <property type="project" value="InterPro"/>
</dbReference>
<dbReference type="GO" id="GO:0030141">
    <property type="term" value="C:secretory granule"/>
    <property type="evidence" value="ECO:0000318"/>
    <property type="project" value="GO_Central"/>
</dbReference>
<dbReference type="GO" id="GO:0008333">
    <property type="term" value="P:endosome to lysosome transport"/>
    <property type="evidence" value="ECO:0000318"/>
    <property type="project" value="GO_Central"/>
</dbReference>
<evidence type="ECO:0000256" key="5">
    <source>
        <dbReference type="SAM" id="MobiDB-lite"/>
    </source>
</evidence>
<dbReference type="GO" id="GO:0007040">
    <property type="term" value="P:lysosome organization"/>
    <property type="evidence" value="ECO:0000318"/>
    <property type="project" value="GO_Central"/>
</dbReference>
<dbReference type="GO" id="GO:0000149">
    <property type="term" value="F:SNARE binding"/>
    <property type="evidence" value="ECO:0000318"/>
    <property type="project" value="GO_Central"/>
</dbReference>
<dbReference type="STRING" id="5786.F0ZKT3"/>
<feature type="compositionally biased region" description="Low complexity" evidence="5">
    <location>
        <begin position="8"/>
        <end position="36"/>
    </location>
</feature>